<reference evidence="7" key="1">
    <citation type="submission" date="2021-01" db="EMBL/GenBank/DDBJ databases">
        <authorList>
            <person name="Corre E."/>
            <person name="Pelletier E."/>
            <person name="Niang G."/>
            <person name="Scheremetjew M."/>
            <person name="Finn R."/>
            <person name="Kale V."/>
            <person name="Holt S."/>
            <person name="Cochrane G."/>
            <person name="Meng A."/>
            <person name="Brown T."/>
            <person name="Cohen L."/>
        </authorList>
    </citation>
    <scope>NUCLEOTIDE SEQUENCE</scope>
    <source>
        <strain evidence="7">CCMP441</strain>
    </source>
</reference>
<feature type="transmembrane region" description="Helical" evidence="5">
    <location>
        <begin position="473"/>
        <end position="495"/>
    </location>
</feature>
<keyword evidence="4 5" id="KW-0472">Membrane</keyword>
<feature type="transmembrane region" description="Helical" evidence="5">
    <location>
        <begin position="257"/>
        <end position="277"/>
    </location>
</feature>
<organism evidence="7">
    <name type="scientific">Hemiselmis andersenii</name>
    <name type="common">Cryptophyte alga</name>
    <dbReference type="NCBI Taxonomy" id="464988"/>
    <lineage>
        <taxon>Eukaryota</taxon>
        <taxon>Cryptophyceae</taxon>
        <taxon>Cryptomonadales</taxon>
        <taxon>Hemiselmidaceae</taxon>
        <taxon>Hemiselmis</taxon>
    </lineage>
</organism>
<accession>A0A7S0XRM1</accession>
<dbReference type="PANTHER" id="PTHR16950">
    <property type="entry name" value="ZINC TRANSPORTER SLC39A7 HISTIDINE-RICH MEMBRANE PROTEIN KE4"/>
    <property type="match status" value="1"/>
</dbReference>
<evidence type="ECO:0000256" key="5">
    <source>
        <dbReference type="SAM" id="Phobius"/>
    </source>
</evidence>
<comment type="subcellular location">
    <subcellularLocation>
        <location evidence="1">Membrane</location>
        <topology evidence="1">Multi-pass membrane protein</topology>
    </subcellularLocation>
</comment>
<evidence type="ECO:0000256" key="2">
    <source>
        <dbReference type="ARBA" id="ARBA00022692"/>
    </source>
</evidence>
<feature type="transmembrane region" description="Helical" evidence="5">
    <location>
        <begin position="289"/>
        <end position="309"/>
    </location>
</feature>
<evidence type="ECO:0000256" key="3">
    <source>
        <dbReference type="ARBA" id="ARBA00022989"/>
    </source>
</evidence>
<feature type="transmembrane region" description="Helical" evidence="5">
    <location>
        <begin position="537"/>
        <end position="560"/>
    </location>
</feature>
<proteinExistence type="predicted"/>
<sequence>MLATFPLSAPRVIWRIFLALLLLVALVGAQEDHDGHDHGEEGKNYEWAGSFDMVRGVHTLTLSKVGGEYADATMLITLLPVADATAGVEASEEKFDAMLKHAGHCGEEHDDHDDDDHDDHEEMPCPKGLTTQGMSINLLEHDGEVEPGVYKLAVDDDSATTLFKINITRAGRYVLAAEHHMLEFENGKHFLQGPDGEDLEPVDDLPGCQDSGLPTDQAWGFSILGSLIGQILTILAAVGLVYPLLTRGDMNTIRTSMGYLSAFAVGILVGLVFLHLIPEAAALAGGLGWELNTLIVAGFFTGLLIEFTLHPSHADELVASAVEREVEARRAEPQVKPGLQPPVAQNGSFPQYQLGHPFPVPPGGAPTIPVPLGAAPQKHSRGIAAEEAQVERSEGKGSAASSSQYSTLLQPIVVNILVGDFFHNLFDGIAIASAFRACGDLGWIVTASVVLHELPQELSDFCILVRAGLTMPVALVANLVSAASTFIGVIIAMSISSDADTGASLNLTTGRMLGFASGILLYVATEVMKRVVRPKDVAMRAGLLLCLSVGMVVIGILGLFHIHCESCNAAHDHGEHDGHSH</sequence>
<dbReference type="GO" id="GO:0005385">
    <property type="term" value="F:zinc ion transmembrane transporter activity"/>
    <property type="evidence" value="ECO:0007669"/>
    <property type="project" value="TreeGrafter"/>
</dbReference>
<feature type="transmembrane region" description="Helical" evidence="5">
    <location>
        <begin position="218"/>
        <end position="245"/>
    </location>
</feature>
<dbReference type="GO" id="GO:0016020">
    <property type="term" value="C:membrane"/>
    <property type="evidence" value="ECO:0007669"/>
    <property type="project" value="UniProtKB-SubCell"/>
</dbReference>
<dbReference type="PANTHER" id="PTHR16950:SF16">
    <property type="entry name" value="ZINC TRANSPORTER ZIP13"/>
    <property type="match status" value="1"/>
</dbReference>
<evidence type="ECO:0000313" key="7">
    <source>
        <dbReference type="EMBL" id="CAD8737119.1"/>
    </source>
</evidence>
<feature type="transmembrane region" description="Helical" evidence="5">
    <location>
        <begin position="507"/>
        <end position="525"/>
    </location>
</feature>
<keyword evidence="2 5" id="KW-0812">Transmembrane</keyword>
<name>A0A7S0XRM1_HEMAN</name>
<evidence type="ECO:0000256" key="6">
    <source>
        <dbReference type="SAM" id="SignalP"/>
    </source>
</evidence>
<dbReference type="EMBL" id="HBFK01006035">
    <property type="protein sequence ID" value="CAD8737119.1"/>
    <property type="molecule type" value="Transcribed_RNA"/>
</dbReference>
<feature type="chain" id="PRO_5031376288" evidence="6">
    <location>
        <begin position="30"/>
        <end position="581"/>
    </location>
</feature>
<dbReference type="AlphaFoldDB" id="A0A7S0XRM1"/>
<gene>
    <name evidence="7" type="ORF">HAND1043_LOCUS3611</name>
</gene>
<dbReference type="Pfam" id="PF02535">
    <property type="entry name" value="Zip"/>
    <property type="match status" value="1"/>
</dbReference>
<feature type="signal peptide" evidence="6">
    <location>
        <begin position="1"/>
        <end position="29"/>
    </location>
</feature>
<evidence type="ECO:0000256" key="1">
    <source>
        <dbReference type="ARBA" id="ARBA00004141"/>
    </source>
</evidence>
<keyword evidence="6" id="KW-0732">Signal</keyword>
<dbReference type="GO" id="GO:0006882">
    <property type="term" value="P:intracellular zinc ion homeostasis"/>
    <property type="evidence" value="ECO:0007669"/>
    <property type="project" value="TreeGrafter"/>
</dbReference>
<dbReference type="InterPro" id="IPR003689">
    <property type="entry name" value="ZIP"/>
</dbReference>
<keyword evidence="3 5" id="KW-1133">Transmembrane helix</keyword>
<evidence type="ECO:0000256" key="4">
    <source>
        <dbReference type="ARBA" id="ARBA00023136"/>
    </source>
</evidence>
<protein>
    <submittedName>
        <fullName evidence="7">Uncharacterized protein</fullName>
    </submittedName>
</protein>